<reference evidence="1" key="1">
    <citation type="submission" date="2020-10" db="EMBL/GenBank/DDBJ databases">
        <title>The Whole-Genome Sequence of Metschnikowia persimmonesis, a Novel Endophytic Yeast Species Isolated from Medicinal Plant Diospyros kaki Thumb.</title>
        <authorList>
            <person name="Rahmat E."/>
            <person name="Kang Y."/>
        </authorList>
    </citation>
    <scope>NUCLEOTIDE SEQUENCE</scope>
    <source>
        <strain evidence="1">KIOM G15050</strain>
    </source>
</reference>
<accession>A0A8H7GWI4</accession>
<organism evidence="1 2">
    <name type="scientific">Metschnikowia pulcherrima</name>
    <dbReference type="NCBI Taxonomy" id="27326"/>
    <lineage>
        <taxon>Eukaryota</taxon>
        <taxon>Fungi</taxon>
        <taxon>Dikarya</taxon>
        <taxon>Ascomycota</taxon>
        <taxon>Saccharomycotina</taxon>
        <taxon>Pichiomycetes</taxon>
        <taxon>Metschnikowiaceae</taxon>
        <taxon>Metschnikowia</taxon>
    </lineage>
</organism>
<sequence>MDVYKERNRARVAAYTFAMDQQNILQQVREMVVESQNAMDRDANRHRSALTFNVGTRYSSVL</sequence>
<name>A0A8H7GWI4_9ASCO</name>
<evidence type="ECO:0000313" key="1">
    <source>
        <dbReference type="EMBL" id="KAF8004217.1"/>
    </source>
</evidence>
<comment type="caution">
    <text evidence="1">The sequence shown here is derived from an EMBL/GenBank/DDBJ whole genome shotgun (WGS) entry which is preliminary data.</text>
</comment>
<dbReference type="Proteomes" id="UP000649328">
    <property type="component" value="Unassembled WGS sequence"/>
</dbReference>
<protein>
    <submittedName>
        <fullName evidence="1">Uncharacterized protein</fullName>
    </submittedName>
</protein>
<evidence type="ECO:0000313" key="2">
    <source>
        <dbReference type="Proteomes" id="UP000649328"/>
    </source>
</evidence>
<dbReference type="OrthoDB" id="4047109at2759"/>
<dbReference type="EMBL" id="JACBPP010000002">
    <property type="protein sequence ID" value="KAF8004217.1"/>
    <property type="molecule type" value="Genomic_DNA"/>
</dbReference>
<proteinExistence type="predicted"/>
<dbReference type="AlphaFoldDB" id="A0A8H7GWI4"/>
<keyword evidence="2" id="KW-1185">Reference proteome</keyword>
<gene>
    <name evidence="1" type="ORF">HF325_001665</name>
</gene>